<keyword evidence="3" id="KW-1185">Reference proteome</keyword>
<dbReference type="Gene3D" id="2.130.10.10">
    <property type="entry name" value="YVTN repeat-like/Quinoprotein amine dehydrogenase"/>
    <property type="match status" value="2"/>
</dbReference>
<evidence type="ECO:0000313" key="3">
    <source>
        <dbReference type="Proteomes" id="UP000015520"/>
    </source>
</evidence>
<dbReference type="InterPro" id="IPR051959">
    <property type="entry name" value="PAK1-Kinase_Regulator"/>
</dbReference>
<keyword evidence="1" id="KW-0732">Signal</keyword>
<organism evidence="2 3">
    <name type="scientific">Sulfurimonas hongkongensis</name>
    <dbReference type="NCBI Taxonomy" id="1172190"/>
    <lineage>
        <taxon>Bacteria</taxon>
        <taxon>Pseudomonadati</taxon>
        <taxon>Campylobacterota</taxon>
        <taxon>Epsilonproteobacteria</taxon>
        <taxon>Campylobacterales</taxon>
        <taxon>Sulfurimonadaceae</taxon>
        <taxon>Sulfurimonas</taxon>
    </lineage>
</organism>
<evidence type="ECO:0008006" key="4">
    <source>
        <dbReference type="Google" id="ProtNLM"/>
    </source>
</evidence>
<dbReference type="OrthoDB" id="11703at2"/>
<dbReference type="InterPro" id="IPR036322">
    <property type="entry name" value="WD40_repeat_dom_sf"/>
</dbReference>
<proteinExistence type="predicted"/>
<protein>
    <recommendedName>
        <fullName evidence="4">Nitrate reductase</fullName>
    </recommendedName>
</protein>
<gene>
    <name evidence="2" type="ORF">M947_04900</name>
</gene>
<evidence type="ECO:0000313" key="2">
    <source>
        <dbReference type="EMBL" id="EQB39923.1"/>
    </source>
</evidence>
<dbReference type="PANTHER" id="PTHR44675:SF1">
    <property type="entry name" value="P21-ACTIVATED PROTEIN KINASE-INTERACTING PROTEIN 1"/>
    <property type="match status" value="1"/>
</dbReference>
<feature type="signal peptide" evidence="1">
    <location>
        <begin position="1"/>
        <end position="17"/>
    </location>
</feature>
<feature type="chain" id="PRO_5004566999" description="Nitrate reductase" evidence="1">
    <location>
        <begin position="18"/>
        <end position="317"/>
    </location>
</feature>
<dbReference type="RefSeq" id="WP_021287251.1">
    <property type="nucleotide sequence ID" value="NZ_AUPZ01000005.1"/>
</dbReference>
<dbReference type="PATRIC" id="fig|1172190.3.peg.957"/>
<reference evidence="2 3" key="1">
    <citation type="submission" date="2013-07" db="EMBL/GenBank/DDBJ databases">
        <title>Sulfurimonas hongkongensis AST-10 Genome Sequencing.</title>
        <authorList>
            <person name="Cai L."/>
            <person name="Zhang T."/>
        </authorList>
    </citation>
    <scope>NUCLEOTIDE SEQUENCE [LARGE SCALE GENOMIC DNA]</scope>
    <source>
        <strain evidence="2 3">AST-10</strain>
    </source>
</reference>
<dbReference type="AlphaFoldDB" id="T0L291"/>
<dbReference type="eggNOG" id="COG3391">
    <property type="taxonomic scope" value="Bacteria"/>
</dbReference>
<accession>T0L291</accession>
<dbReference type="EMBL" id="AUPZ01000005">
    <property type="protein sequence ID" value="EQB39923.1"/>
    <property type="molecule type" value="Genomic_DNA"/>
</dbReference>
<evidence type="ECO:0000256" key="1">
    <source>
        <dbReference type="SAM" id="SignalP"/>
    </source>
</evidence>
<name>T0L291_9BACT</name>
<dbReference type="Proteomes" id="UP000015520">
    <property type="component" value="Unassembled WGS sequence"/>
</dbReference>
<comment type="caution">
    <text evidence="2">The sequence shown here is derived from an EMBL/GenBank/DDBJ whole genome shotgun (WGS) entry which is preliminary data.</text>
</comment>
<dbReference type="STRING" id="1172190.M947_04900"/>
<dbReference type="SUPFAM" id="SSF50978">
    <property type="entry name" value="WD40 repeat-like"/>
    <property type="match status" value="1"/>
</dbReference>
<dbReference type="InterPro" id="IPR015943">
    <property type="entry name" value="WD40/YVTN_repeat-like_dom_sf"/>
</dbReference>
<dbReference type="PANTHER" id="PTHR44675">
    <property type="entry name" value="PAK1 INTERACTING PROTEIN 1"/>
    <property type="match status" value="1"/>
</dbReference>
<sequence>MFYKLLIVMLLIGNLHAVKINEPTQSMQTSGFVVDLVEHDGKLYCATDASSVDIFDLETKELLKKIKVSQITDFMGDIIDSKIYSVDVIGDMVMILSQAKKGARRVHIYRDKKLELIIPYTDGLFIAKAKFLDKDTLLLGLLSNEIISYDIKNKKQNYKTQISQSKFSDFVLIDDKTRVVIADESGNLKIHKTKDGSFVKMLSGQNLDNVFQVDSQKGIVVTAGQDRKTVVYNLNNGSNFYKMAEFLIYSVAISPNAQLVAYSNDEQNNVEVFKISTHSSIGHFGGNKGTISKILFLNEKEFFIGSDSTTLNYYKIN</sequence>